<feature type="transmembrane region" description="Helical" evidence="7">
    <location>
        <begin position="112"/>
        <end position="134"/>
    </location>
</feature>
<dbReference type="Proteomes" id="UP001501126">
    <property type="component" value="Unassembled WGS sequence"/>
</dbReference>
<dbReference type="PANTHER" id="PTHR33452">
    <property type="entry name" value="OXIDOREDUCTASE CATD-RELATED"/>
    <property type="match status" value="1"/>
</dbReference>
<evidence type="ECO:0000256" key="3">
    <source>
        <dbReference type="ARBA" id="ARBA00022475"/>
    </source>
</evidence>
<protein>
    <submittedName>
        <fullName evidence="8">DoxX family protein</fullName>
    </submittedName>
</protein>
<gene>
    <name evidence="8" type="ORF">GCM10009118_19200</name>
</gene>
<evidence type="ECO:0000256" key="5">
    <source>
        <dbReference type="ARBA" id="ARBA00022989"/>
    </source>
</evidence>
<reference evidence="9" key="1">
    <citation type="journal article" date="2019" name="Int. J. Syst. Evol. Microbiol.">
        <title>The Global Catalogue of Microorganisms (GCM) 10K type strain sequencing project: providing services to taxonomists for standard genome sequencing and annotation.</title>
        <authorList>
            <consortium name="The Broad Institute Genomics Platform"/>
            <consortium name="The Broad Institute Genome Sequencing Center for Infectious Disease"/>
            <person name="Wu L."/>
            <person name="Ma J."/>
        </authorList>
    </citation>
    <scope>NUCLEOTIDE SEQUENCE [LARGE SCALE GENOMIC DNA]</scope>
    <source>
        <strain evidence="9">JCM 16083</strain>
    </source>
</reference>
<name>A0ABP3Y535_9FLAO</name>
<sequence>MKRIFSTSKSPVAVDFWLLFLRVFGGAFMITHGLPKMEKLMAGGEISFYDPFGFGDTFALALAVFAEVICASLLIIGLLTRPAAIFLVITMAVAAFMAHAGDPFGKKEMSLLYLLIYVTVLVTGAGRFSIDYLISGKK</sequence>
<evidence type="ECO:0000256" key="7">
    <source>
        <dbReference type="SAM" id="Phobius"/>
    </source>
</evidence>
<dbReference type="PANTHER" id="PTHR33452:SF1">
    <property type="entry name" value="INNER MEMBRANE PROTEIN YPHA-RELATED"/>
    <property type="match status" value="1"/>
</dbReference>
<evidence type="ECO:0000256" key="4">
    <source>
        <dbReference type="ARBA" id="ARBA00022692"/>
    </source>
</evidence>
<accession>A0ABP3Y535</accession>
<proteinExistence type="inferred from homology"/>
<evidence type="ECO:0000313" key="9">
    <source>
        <dbReference type="Proteomes" id="UP001501126"/>
    </source>
</evidence>
<feature type="transmembrane region" description="Helical" evidence="7">
    <location>
        <begin position="83"/>
        <end position="100"/>
    </location>
</feature>
<evidence type="ECO:0000256" key="6">
    <source>
        <dbReference type="ARBA" id="ARBA00023136"/>
    </source>
</evidence>
<comment type="caution">
    <text evidence="8">The sequence shown here is derived from an EMBL/GenBank/DDBJ whole genome shotgun (WGS) entry which is preliminary data.</text>
</comment>
<keyword evidence="9" id="KW-1185">Reference proteome</keyword>
<feature type="transmembrane region" description="Helical" evidence="7">
    <location>
        <begin position="54"/>
        <end position="76"/>
    </location>
</feature>
<keyword evidence="6 7" id="KW-0472">Membrane</keyword>
<comment type="similarity">
    <text evidence="2">Belongs to the DoxX family.</text>
</comment>
<keyword evidence="4 7" id="KW-0812">Transmembrane</keyword>
<dbReference type="Pfam" id="PF07681">
    <property type="entry name" value="DoxX"/>
    <property type="match status" value="1"/>
</dbReference>
<comment type="subcellular location">
    <subcellularLocation>
        <location evidence="1">Cell membrane</location>
        <topology evidence="1">Multi-pass membrane protein</topology>
    </subcellularLocation>
</comment>
<dbReference type="EMBL" id="BAAAFH010000011">
    <property type="protein sequence ID" value="GAA0875511.1"/>
    <property type="molecule type" value="Genomic_DNA"/>
</dbReference>
<evidence type="ECO:0000313" key="8">
    <source>
        <dbReference type="EMBL" id="GAA0875511.1"/>
    </source>
</evidence>
<evidence type="ECO:0000256" key="2">
    <source>
        <dbReference type="ARBA" id="ARBA00006679"/>
    </source>
</evidence>
<keyword evidence="3" id="KW-1003">Cell membrane</keyword>
<dbReference type="InterPro" id="IPR051907">
    <property type="entry name" value="DoxX-like_oxidoreductase"/>
</dbReference>
<keyword evidence="5 7" id="KW-1133">Transmembrane helix</keyword>
<feature type="transmembrane region" description="Helical" evidence="7">
    <location>
        <begin position="12"/>
        <end position="34"/>
    </location>
</feature>
<evidence type="ECO:0000256" key="1">
    <source>
        <dbReference type="ARBA" id="ARBA00004651"/>
    </source>
</evidence>
<dbReference type="RefSeq" id="WP_343787075.1">
    <property type="nucleotide sequence ID" value="NZ_BAAAFH010000011.1"/>
</dbReference>
<dbReference type="InterPro" id="IPR032808">
    <property type="entry name" value="DoxX"/>
</dbReference>
<organism evidence="8 9">
    <name type="scientific">Wandonia haliotis</name>
    <dbReference type="NCBI Taxonomy" id="574963"/>
    <lineage>
        <taxon>Bacteria</taxon>
        <taxon>Pseudomonadati</taxon>
        <taxon>Bacteroidota</taxon>
        <taxon>Flavobacteriia</taxon>
        <taxon>Flavobacteriales</taxon>
        <taxon>Crocinitomicaceae</taxon>
        <taxon>Wandonia</taxon>
    </lineage>
</organism>